<feature type="domain" description="N-acetyltransferase" evidence="1">
    <location>
        <begin position="22"/>
        <end position="189"/>
    </location>
</feature>
<dbReference type="AlphaFoldDB" id="A0AAU7NPG9"/>
<dbReference type="Gene3D" id="3.40.630.30">
    <property type="match status" value="1"/>
</dbReference>
<dbReference type="EMBL" id="CP157743">
    <property type="protein sequence ID" value="XBS18864.1"/>
    <property type="molecule type" value="Genomic_DNA"/>
</dbReference>
<dbReference type="Proteomes" id="UP001225378">
    <property type="component" value="Chromosome"/>
</dbReference>
<dbReference type="InterPro" id="IPR000182">
    <property type="entry name" value="GNAT_dom"/>
</dbReference>
<evidence type="ECO:0000313" key="2">
    <source>
        <dbReference type="EMBL" id="XBS18864.1"/>
    </source>
</evidence>
<sequence>MTSTLFNQAEKLLIMLDGIRFALTEDERRASYRLRYKIYVESMGRLKEKGNHMLKELRDQYDEVARTVIAIKNGEPIGTLRVFWGGDITFSNSMKEVYPLDLFLQRLSEKDICVIERLMVEEHHRGSATALRLYREVMKFVLDHKVEAVLIDCEPHHMNSYLKLGFRPCAETYNYPGIGSVVPMVLITGDFMYLKEVGSPFTKLITKEDVGYCRRVDELRTLVKCKSRNVDFSMLYRNRIKTVNNVDNLNNKKMAARFKMRLSA</sequence>
<evidence type="ECO:0000259" key="1">
    <source>
        <dbReference type="PROSITE" id="PS51186"/>
    </source>
</evidence>
<dbReference type="PROSITE" id="PS51186">
    <property type="entry name" value="GNAT"/>
    <property type="match status" value="1"/>
</dbReference>
<organism evidence="2 3">
    <name type="scientific">Methylomarinum roseum</name>
    <dbReference type="NCBI Taxonomy" id="3067653"/>
    <lineage>
        <taxon>Bacteria</taxon>
        <taxon>Pseudomonadati</taxon>
        <taxon>Pseudomonadota</taxon>
        <taxon>Gammaproteobacteria</taxon>
        <taxon>Methylococcales</taxon>
        <taxon>Methylococcaceae</taxon>
        <taxon>Methylomarinum</taxon>
    </lineage>
</organism>
<name>A0AAU7NPG9_9GAMM</name>
<keyword evidence="2" id="KW-0012">Acyltransferase</keyword>
<dbReference type="SUPFAM" id="SSF55729">
    <property type="entry name" value="Acyl-CoA N-acyltransferases (Nat)"/>
    <property type="match status" value="1"/>
</dbReference>
<dbReference type="KEGG" id="mech:Q9L42_010800"/>
<protein>
    <submittedName>
        <fullName evidence="2">GNAT family N-acetyltransferase</fullName>
        <ecNumber evidence="2">2.3.1.-</ecNumber>
    </submittedName>
</protein>
<reference evidence="2 3" key="1">
    <citation type="journal article" date="2024" name="Microbiology">
        <title>Methylomarinum rosea sp. nov., a novel halophilic methanotrophic bacterium from the hypersaline Lake Elton.</title>
        <authorList>
            <person name="Suleimanov R.Z."/>
            <person name="Oshkin I.Y."/>
            <person name="Danilova O.V."/>
            <person name="Suzina N.E."/>
            <person name="Dedysh S.N."/>
        </authorList>
    </citation>
    <scope>NUCLEOTIDE SEQUENCE [LARGE SCALE GENOMIC DNA]</scope>
    <source>
        <strain evidence="2 3">Ch1-1</strain>
    </source>
</reference>
<gene>
    <name evidence="2" type="ORF">Q9L42_010800</name>
</gene>
<proteinExistence type="predicted"/>
<keyword evidence="3" id="KW-1185">Reference proteome</keyword>
<accession>A0AAU7NPG9</accession>
<dbReference type="Pfam" id="PF21926">
    <property type="entry name" value="FeeM"/>
    <property type="match status" value="1"/>
</dbReference>
<dbReference type="GO" id="GO:0016747">
    <property type="term" value="F:acyltransferase activity, transferring groups other than amino-acyl groups"/>
    <property type="evidence" value="ECO:0007669"/>
    <property type="project" value="InterPro"/>
</dbReference>
<dbReference type="InterPro" id="IPR016181">
    <property type="entry name" value="Acyl_CoA_acyltransferase"/>
</dbReference>
<dbReference type="InterPro" id="IPR054597">
    <property type="entry name" value="FeeM_cat"/>
</dbReference>
<dbReference type="RefSeq" id="WP_305908414.1">
    <property type="nucleotide sequence ID" value="NZ_CP157743.1"/>
</dbReference>
<keyword evidence="2" id="KW-0808">Transferase</keyword>
<evidence type="ECO:0000313" key="3">
    <source>
        <dbReference type="Proteomes" id="UP001225378"/>
    </source>
</evidence>
<dbReference type="EC" id="2.3.1.-" evidence="2"/>